<reference evidence="1" key="1">
    <citation type="submission" date="2020-01" db="EMBL/GenBank/DDBJ databases">
        <authorList>
            <person name="Meier V. D."/>
            <person name="Meier V D."/>
        </authorList>
    </citation>
    <scope>NUCLEOTIDE SEQUENCE</scope>
    <source>
        <strain evidence="1">HLG_WM_MAG_02</strain>
    </source>
</reference>
<proteinExistence type="predicted"/>
<sequence length="170" mass="19990">MPFQTFSKSLKKNFKKIISRIKYGDDHRLPLAYLETYSRKPSSTYELPQEIEDKPLEYYKAFPQLSKEILVAFFGSIGVRYVPEVTMYELAFKTPRRSFEDFCITFAEDEGLIDSFVLNRIIGRLRQMDGLRSEEAFDSRPVYTALENGNLEEVDRLLTEMKKSKNEKDR</sequence>
<organism evidence="1">
    <name type="scientific">uncultured Sulfurovum sp</name>
    <dbReference type="NCBI Taxonomy" id="269237"/>
    <lineage>
        <taxon>Bacteria</taxon>
        <taxon>Pseudomonadati</taxon>
        <taxon>Campylobacterota</taxon>
        <taxon>Epsilonproteobacteria</taxon>
        <taxon>Campylobacterales</taxon>
        <taxon>Sulfurovaceae</taxon>
        <taxon>Sulfurovum</taxon>
        <taxon>environmental samples</taxon>
    </lineage>
</organism>
<evidence type="ECO:0000313" key="1">
    <source>
        <dbReference type="EMBL" id="CAA6804634.1"/>
    </source>
</evidence>
<protein>
    <submittedName>
        <fullName evidence="1">Uncharacterized protein</fullName>
    </submittedName>
</protein>
<name>A0A6S6SA20_9BACT</name>
<gene>
    <name evidence="1" type="ORF">HELGO_WM30203</name>
</gene>
<dbReference type="EMBL" id="CACVAZ010000019">
    <property type="protein sequence ID" value="CAA6804634.1"/>
    <property type="molecule type" value="Genomic_DNA"/>
</dbReference>
<accession>A0A6S6SA20</accession>
<dbReference type="AlphaFoldDB" id="A0A6S6SA20"/>